<dbReference type="STRING" id="84521.SAMN04487994_10443"/>
<gene>
    <name evidence="1" type="ORF">CJ205_08130</name>
</gene>
<dbReference type="AlphaFoldDB" id="A0A1G8N8L2"/>
<comment type="caution">
    <text evidence="1">The sequence shown here is derived from an EMBL/GenBank/DDBJ whole genome shotgun (WGS) entry which is preliminary data.</text>
</comment>
<proteinExistence type="predicted"/>
<dbReference type="Gene3D" id="1.10.10.60">
    <property type="entry name" value="Homeodomain-like"/>
    <property type="match status" value="1"/>
</dbReference>
<reference evidence="1 2" key="1">
    <citation type="submission" date="2017-09" db="EMBL/GenBank/DDBJ databases">
        <title>Bacterial strain isolated from the female urinary microbiota.</title>
        <authorList>
            <person name="Thomas-White K."/>
            <person name="Kumar N."/>
            <person name="Forster S."/>
            <person name="Putonti C."/>
            <person name="Lawley T."/>
            <person name="Wolfe A.J."/>
        </authorList>
    </citation>
    <scope>NUCLEOTIDE SEQUENCE [LARGE SCALE GENOMIC DNA]</scope>
    <source>
        <strain evidence="1 2">UMB0852</strain>
    </source>
</reference>
<dbReference type="SUPFAM" id="SSF46689">
    <property type="entry name" value="Homeodomain-like"/>
    <property type="match status" value="1"/>
</dbReference>
<dbReference type="OrthoDB" id="9781005at2"/>
<dbReference type="RefSeq" id="WP_092086137.1">
    <property type="nucleotide sequence ID" value="NZ_FNEL01000044.1"/>
</dbReference>
<keyword evidence="2" id="KW-1185">Reference proteome</keyword>
<name>A0A1G8N8L2_9LACT</name>
<dbReference type="EMBL" id="PNHE01000056">
    <property type="protein sequence ID" value="PMC57175.1"/>
    <property type="molecule type" value="Genomic_DNA"/>
</dbReference>
<sequence length="83" mass="10059">MSKKYRYEFKMRVVEEYFEEKLGYMALAKKYNISAKSLVRQWVNILKENKIFQNMSRKGNYLDNSPMENFFGILKKQCIMVNL</sequence>
<evidence type="ECO:0008006" key="3">
    <source>
        <dbReference type="Google" id="ProtNLM"/>
    </source>
</evidence>
<accession>A0A1G8N8L2</accession>
<evidence type="ECO:0000313" key="2">
    <source>
        <dbReference type="Proteomes" id="UP000235682"/>
    </source>
</evidence>
<organism evidence="1 2">
    <name type="scientific">Dolosicoccus paucivorans</name>
    <dbReference type="NCBI Taxonomy" id="84521"/>
    <lineage>
        <taxon>Bacteria</taxon>
        <taxon>Bacillati</taxon>
        <taxon>Bacillota</taxon>
        <taxon>Bacilli</taxon>
        <taxon>Lactobacillales</taxon>
        <taxon>Aerococcaceae</taxon>
        <taxon>Dolosicoccus</taxon>
    </lineage>
</organism>
<protein>
    <recommendedName>
        <fullName evidence="3">Transposase</fullName>
    </recommendedName>
</protein>
<dbReference type="InterPro" id="IPR009057">
    <property type="entry name" value="Homeodomain-like_sf"/>
</dbReference>
<dbReference type="Proteomes" id="UP000235682">
    <property type="component" value="Unassembled WGS sequence"/>
</dbReference>
<evidence type="ECO:0000313" key="1">
    <source>
        <dbReference type="EMBL" id="PMC57175.1"/>
    </source>
</evidence>